<dbReference type="EMBL" id="BARU01021628">
    <property type="protein sequence ID" value="GAH48236.1"/>
    <property type="molecule type" value="Genomic_DNA"/>
</dbReference>
<organism evidence="1">
    <name type="scientific">marine sediment metagenome</name>
    <dbReference type="NCBI Taxonomy" id="412755"/>
    <lineage>
        <taxon>unclassified sequences</taxon>
        <taxon>metagenomes</taxon>
        <taxon>ecological metagenomes</taxon>
    </lineage>
</organism>
<reference evidence="1" key="1">
    <citation type="journal article" date="2014" name="Front. Microbiol.">
        <title>High frequency of phylogenetically diverse reductive dehalogenase-homologous genes in deep subseafloor sedimentary metagenomes.</title>
        <authorList>
            <person name="Kawai M."/>
            <person name="Futagami T."/>
            <person name="Toyoda A."/>
            <person name="Takaki Y."/>
            <person name="Nishi S."/>
            <person name="Hori S."/>
            <person name="Arai W."/>
            <person name="Tsubouchi T."/>
            <person name="Morono Y."/>
            <person name="Uchiyama I."/>
            <person name="Ito T."/>
            <person name="Fujiyama A."/>
            <person name="Inagaki F."/>
            <person name="Takami H."/>
        </authorList>
    </citation>
    <scope>NUCLEOTIDE SEQUENCE</scope>
    <source>
        <strain evidence="1">Expedition CK06-06</strain>
    </source>
</reference>
<accession>X1FRC8</accession>
<protein>
    <submittedName>
        <fullName evidence="1">Uncharacterized protein</fullName>
    </submittedName>
</protein>
<dbReference type="AlphaFoldDB" id="X1FRC8"/>
<feature type="non-terminal residue" evidence="1">
    <location>
        <position position="72"/>
    </location>
</feature>
<evidence type="ECO:0000313" key="1">
    <source>
        <dbReference type="EMBL" id="GAH48236.1"/>
    </source>
</evidence>
<comment type="caution">
    <text evidence="1">The sequence shown here is derived from an EMBL/GenBank/DDBJ whole genome shotgun (WGS) entry which is preliminary data.</text>
</comment>
<proteinExistence type="predicted"/>
<name>X1FRC8_9ZZZZ</name>
<sequence>MTEGKGKFTNDDFLEVLEGQKEVGNKYKTHFFAMFSHLFSTIAEEIITQFGDNGRKAIGEAVKKFGEERGRR</sequence>
<gene>
    <name evidence="1" type="ORF">S03H2_35374</name>
</gene>